<evidence type="ECO:0000313" key="4">
    <source>
        <dbReference type="EnsemblMetazoa" id="XP_024081977.1"/>
    </source>
</evidence>
<dbReference type="GO" id="GO:0019905">
    <property type="term" value="F:syntaxin binding"/>
    <property type="evidence" value="ECO:0007669"/>
    <property type="project" value="InterPro"/>
</dbReference>
<keyword evidence="2" id="KW-0175">Coiled coil</keyword>
<protein>
    <recommendedName>
        <fullName evidence="6">Alpha-taxilin</fullName>
    </recommendedName>
</protein>
<keyword evidence="5" id="KW-1185">Reference proteome</keyword>
<reference evidence="4" key="1">
    <citation type="submission" date="2022-01" db="UniProtKB">
        <authorList>
            <consortium name="EnsemblMetazoa"/>
        </authorList>
    </citation>
    <scope>IDENTIFICATION</scope>
</reference>
<feature type="compositionally biased region" description="Polar residues" evidence="3">
    <location>
        <begin position="444"/>
        <end position="453"/>
    </location>
</feature>
<feature type="compositionally biased region" description="Basic and acidic residues" evidence="3">
    <location>
        <begin position="417"/>
        <end position="442"/>
    </location>
</feature>
<feature type="compositionally biased region" description="Basic residues" evidence="3">
    <location>
        <begin position="556"/>
        <end position="568"/>
    </location>
</feature>
<feature type="compositionally biased region" description="Basic and acidic residues" evidence="3">
    <location>
        <begin position="54"/>
        <end position="84"/>
    </location>
</feature>
<feature type="region of interest" description="Disordered" evidence="3">
    <location>
        <begin position="487"/>
        <end position="568"/>
    </location>
</feature>
<name>A0A8I6SEA1_CIMLE</name>
<dbReference type="AlphaFoldDB" id="A0A8I6SEA1"/>
<feature type="region of interest" description="Disordered" evidence="3">
    <location>
        <begin position="404"/>
        <end position="473"/>
    </location>
</feature>
<sequence>MYHGIDIQTAYMISTSNCGIPAFNSVILTFRNWTLHEKKMSKQVGDDQANETTLKAEKPQDIKLQEKPTKRSREEKMRKKDEKSAEYMLKTLNNLSTPEEKLGVMYQKYAEVINDHRMLQNTIKALEKKLNILQKEKEQLQTEHNKAILTRSRLENLCRELQRQNKAIKDESINAMKEEEEKKREVAAMFHSTLTELGNLVSKNNDKNNKLRDDNLDMSTKLKNVCEQYEKKEQHVDKLAKQLELEMQLTEVKLAKAQMEMAIEKDTLNREKQQLLLELAQCRAINEEHQNTEQGLRNQIQMYNDKYDEFHKALIQSNEAISGFKQEMERMAKQISKLEKETMSWRTRYESTHTALLKMTDEKLSSDQNACITLRKLTALQGLCRKLQEQCTFLRDELKKKGFNPDELEKNQTQANSDKKLVNDEEKPLEHDKKNLVEDESKPMNASPSQETDLSVKELKSEGAERNDDSSLNNAVILATEVLSGEAVLDSPSSQPKTPQNETSPVTEHSLANDKDSARSDQAGEEELQKSQEHLESSADEEVKRGETKVEDQTQQKKKNKIKRKSKK</sequence>
<dbReference type="PANTHER" id="PTHR16127:SF13">
    <property type="entry name" value="GH01188P"/>
    <property type="match status" value="1"/>
</dbReference>
<feature type="coiled-coil region" evidence="2">
    <location>
        <begin position="222"/>
        <end position="341"/>
    </location>
</feature>
<feature type="compositionally biased region" description="Basic and acidic residues" evidence="3">
    <location>
        <begin position="527"/>
        <end position="555"/>
    </location>
</feature>
<feature type="compositionally biased region" description="Polar residues" evidence="3">
    <location>
        <begin position="491"/>
        <end position="507"/>
    </location>
</feature>
<feature type="region of interest" description="Disordered" evidence="3">
    <location>
        <begin position="42"/>
        <end position="84"/>
    </location>
</feature>
<evidence type="ECO:0000256" key="3">
    <source>
        <dbReference type="SAM" id="MobiDB-lite"/>
    </source>
</evidence>
<dbReference type="OMA" id="VENYELR"/>
<dbReference type="OrthoDB" id="425555at2759"/>
<feature type="coiled-coil region" evidence="2">
    <location>
        <begin position="109"/>
        <end position="181"/>
    </location>
</feature>
<organism evidence="4 5">
    <name type="scientific">Cimex lectularius</name>
    <name type="common">Bed bug</name>
    <name type="synonym">Acanthia lectularia</name>
    <dbReference type="NCBI Taxonomy" id="79782"/>
    <lineage>
        <taxon>Eukaryota</taxon>
        <taxon>Metazoa</taxon>
        <taxon>Ecdysozoa</taxon>
        <taxon>Arthropoda</taxon>
        <taxon>Hexapoda</taxon>
        <taxon>Insecta</taxon>
        <taxon>Pterygota</taxon>
        <taxon>Neoptera</taxon>
        <taxon>Paraneoptera</taxon>
        <taxon>Hemiptera</taxon>
        <taxon>Heteroptera</taxon>
        <taxon>Panheteroptera</taxon>
        <taxon>Cimicomorpha</taxon>
        <taxon>Cimicidae</taxon>
        <taxon>Cimex</taxon>
    </lineage>
</organism>
<evidence type="ECO:0008006" key="6">
    <source>
        <dbReference type="Google" id="ProtNLM"/>
    </source>
</evidence>
<dbReference type="Proteomes" id="UP000494040">
    <property type="component" value="Unassembled WGS sequence"/>
</dbReference>
<evidence type="ECO:0000256" key="1">
    <source>
        <dbReference type="ARBA" id="ARBA00009550"/>
    </source>
</evidence>
<dbReference type="InterPro" id="IPR026183">
    <property type="entry name" value="Taxilin_fam"/>
</dbReference>
<dbReference type="EnsemblMetazoa" id="XM_024226209.1">
    <property type="protein sequence ID" value="XP_024081977.1"/>
    <property type="gene ID" value="LOC106666395"/>
</dbReference>
<dbReference type="RefSeq" id="XP_024081977.1">
    <property type="nucleotide sequence ID" value="XM_024226209.1"/>
</dbReference>
<evidence type="ECO:0000256" key="2">
    <source>
        <dbReference type="SAM" id="Coils"/>
    </source>
</evidence>
<dbReference type="GeneID" id="106666395"/>
<dbReference type="PANTHER" id="PTHR16127">
    <property type="entry name" value="TAXILIN"/>
    <property type="match status" value="1"/>
</dbReference>
<dbReference type="Pfam" id="PF09728">
    <property type="entry name" value="Taxilin"/>
    <property type="match status" value="1"/>
</dbReference>
<accession>A0A8I6SEA1</accession>
<comment type="similarity">
    <text evidence="1">Belongs to the taxilin family.</text>
</comment>
<proteinExistence type="inferred from homology"/>
<feature type="compositionally biased region" description="Basic and acidic residues" evidence="3">
    <location>
        <begin position="454"/>
        <end position="469"/>
    </location>
</feature>
<evidence type="ECO:0000313" key="5">
    <source>
        <dbReference type="Proteomes" id="UP000494040"/>
    </source>
</evidence>